<dbReference type="PROSITE" id="PS50006">
    <property type="entry name" value="FHA_DOMAIN"/>
    <property type="match status" value="1"/>
</dbReference>
<evidence type="ECO:0000256" key="2">
    <source>
        <dbReference type="SAM" id="Phobius"/>
    </source>
</evidence>
<dbReference type="RefSeq" id="WP_011096722.1">
    <property type="nucleotide sequence ID" value="NC_004572.3"/>
</dbReference>
<keyword evidence="2" id="KW-1133">Transmembrane helix</keyword>
<organism evidence="4 5">
    <name type="scientific">Tropheryma whipplei (strain Twist)</name>
    <name type="common">Whipple's bacillus</name>
    <dbReference type="NCBI Taxonomy" id="203267"/>
    <lineage>
        <taxon>Bacteria</taxon>
        <taxon>Bacillati</taxon>
        <taxon>Actinomycetota</taxon>
        <taxon>Actinomycetes</taxon>
        <taxon>Micrococcales</taxon>
        <taxon>Tropherymataceae</taxon>
        <taxon>Tropheryma</taxon>
    </lineage>
</organism>
<dbReference type="OrthoDB" id="277520at2"/>
<dbReference type="Gene3D" id="2.60.200.20">
    <property type="match status" value="1"/>
</dbReference>
<dbReference type="PANTHER" id="PTHR23308">
    <property type="entry name" value="NUCLEAR INHIBITOR OF PROTEIN PHOSPHATASE-1"/>
    <property type="match status" value="1"/>
</dbReference>
<keyword evidence="1" id="KW-0597">Phosphoprotein</keyword>
<proteinExistence type="predicted"/>
<dbReference type="SUPFAM" id="SSF49879">
    <property type="entry name" value="SMAD/FHA domain"/>
    <property type="match status" value="1"/>
</dbReference>
<evidence type="ECO:0000256" key="1">
    <source>
        <dbReference type="ARBA" id="ARBA00022553"/>
    </source>
</evidence>
<evidence type="ECO:0000313" key="4">
    <source>
        <dbReference type="EMBL" id="AAO44871.1"/>
    </source>
</evidence>
<dbReference type="CDD" id="cd00060">
    <property type="entry name" value="FHA"/>
    <property type="match status" value="1"/>
</dbReference>
<reference evidence="4 5" key="1">
    <citation type="journal article" date="2003" name="Genome Res.">
        <title>Tropheryma whipplei twist: a human pathogenic Actinobacteria with a reduced genome.</title>
        <authorList>
            <person name="Raoult D."/>
            <person name="Ogata H."/>
            <person name="Audic S."/>
            <person name="Robert C."/>
            <person name="Suhre K."/>
            <person name="Drancourt M."/>
            <person name="Claverie J.-M."/>
        </authorList>
    </citation>
    <scope>NUCLEOTIDE SEQUENCE [LARGE SCALE GENOMIC DNA]</scope>
    <source>
        <strain evidence="4 5">Twist</strain>
    </source>
</reference>
<dbReference type="STRING" id="203267.TWT_774"/>
<dbReference type="eggNOG" id="COG1716">
    <property type="taxonomic scope" value="Bacteria"/>
</dbReference>
<keyword evidence="2" id="KW-0812">Transmembrane</keyword>
<dbReference type="GeneID" id="67388565"/>
<dbReference type="Proteomes" id="UP000002200">
    <property type="component" value="Chromosome"/>
</dbReference>
<dbReference type="KEGG" id="twh:TWT_774"/>
<sequence length="149" mass="16410">MNEFIFFTLKVGFLGLLWIFVLCSIVILYKSLPKGRDNLATPRISSKKFSPSVGAKMVTVKTECSEQKIPIKQPRMLIGRTPDCQIALSDRFSSGHHAELVLTESGWKVRDLGSSNGTFVDGKRIPSGQAITLRIGEELKIGSSAIRLS</sequence>
<dbReference type="InterPro" id="IPR008984">
    <property type="entry name" value="SMAD_FHA_dom_sf"/>
</dbReference>
<feature type="domain" description="FHA" evidence="3">
    <location>
        <begin position="76"/>
        <end position="125"/>
    </location>
</feature>
<keyword evidence="5" id="KW-1185">Reference proteome</keyword>
<keyword evidence="2" id="KW-0472">Membrane</keyword>
<gene>
    <name evidence="4" type="ordered locus">TWT_774</name>
</gene>
<dbReference type="HOGENOM" id="CLU_131367_0_0_11"/>
<dbReference type="InterPro" id="IPR050923">
    <property type="entry name" value="Cell_Proc_Reg/RNA_Proc"/>
</dbReference>
<dbReference type="EMBL" id="AE014184">
    <property type="protein sequence ID" value="AAO44871.1"/>
    <property type="molecule type" value="Genomic_DNA"/>
</dbReference>
<name>Q83FG3_TROWT</name>
<dbReference type="AlphaFoldDB" id="Q83FG3"/>
<feature type="transmembrane region" description="Helical" evidence="2">
    <location>
        <begin position="6"/>
        <end position="29"/>
    </location>
</feature>
<dbReference type="Pfam" id="PF00498">
    <property type="entry name" value="FHA"/>
    <property type="match status" value="1"/>
</dbReference>
<dbReference type="SMART" id="SM00240">
    <property type="entry name" value="FHA"/>
    <property type="match status" value="1"/>
</dbReference>
<protein>
    <recommendedName>
        <fullName evidence="3">FHA domain-containing protein</fullName>
    </recommendedName>
</protein>
<evidence type="ECO:0000313" key="5">
    <source>
        <dbReference type="Proteomes" id="UP000002200"/>
    </source>
</evidence>
<dbReference type="InterPro" id="IPR000253">
    <property type="entry name" value="FHA_dom"/>
</dbReference>
<evidence type="ECO:0000259" key="3">
    <source>
        <dbReference type="PROSITE" id="PS50006"/>
    </source>
</evidence>
<accession>Q83FG3</accession>